<dbReference type="AlphaFoldDB" id="A0A4D7E4Z4"/>
<dbReference type="KEGG" id="alf:CFBP5473_19785"/>
<reference evidence="3 5" key="2">
    <citation type="submission" date="2021-03" db="EMBL/GenBank/DDBJ databases">
        <title>Rapid diversification of plasmids in a genus of pathogenic and nitrogen fixing bacteria.</title>
        <authorList>
            <person name="Weisberg A.J."/>
            <person name="Miller M."/>
            <person name="Ream W."/>
            <person name="Grunwald N.J."/>
            <person name="Chang J.H."/>
        </authorList>
    </citation>
    <scope>NUCLEOTIDE SEQUENCE [LARGE SCALE GENOMIC DNA]</scope>
    <source>
        <strain evidence="3 5">AF3.44</strain>
    </source>
</reference>
<evidence type="ECO:0000313" key="3">
    <source>
        <dbReference type="EMBL" id="QYA09387.1"/>
    </source>
</evidence>
<dbReference type="Proteomes" id="UP000826513">
    <property type="component" value="Chromosome 2"/>
</dbReference>
<dbReference type="RefSeq" id="WP_027676369.1">
    <property type="nucleotide sequence ID" value="NZ_CP039692.1"/>
</dbReference>
<accession>A0A4D7E4Z4</accession>
<dbReference type="STRING" id="1367849.GCA_000518585_03790"/>
<protein>
    <recommendedName>
        <fullName evidence="6">DUF2188 domain-containing protein</fullName>
    </recommendedName>
</protein>
<evidence type="ECO:0000313" key="5">
    <source>
        <dbReference type="Proteomes" id="UP000826513"/>
    </source>
</evidence>
<dbReference type="OrthoDB" id="9956657at2"/>
<evidence type="ECO:0000313" key="4">
    <source>
        <dbReference type="Proteomes" id="UP000298545"/>
    </source>
</evidence>
<organism evidence="2 4">
    <name type="scientific">Agrobacterium larrymoorei</name>
    <dbReference type="NCBI Taxonomy" id="160699"/>
    <lineage>
        <taxon>Bacteria</taxon>
        <taxon>Pseudomonadati</taxon>
        <taxon>Pseudomonadota</taxon>
        <taxon>Alphaproteobacteria</taxon>
        <taxon>Hyphomicrobiales</taxon>
        <taxon>Rhizobiaceae</taxon>
        <taxon>Rhizobium/Agrobacterium group</taxon>
        <taxon>Agrobacterium</taxon>
    </lineage>
</organism>
<feature type="compositionally biased region" description="Basic and acidic residues" evidence="1">
    <location>
        <begin position="65"/>
        <end position="76"/>
    </location>
</feature>
<sequence length="76" mass="8685">MTKNTTIMPHERGWAILRNGTLTKVYPSRYLALQALKEEMTRHATSSGKAGKELRHPAGTFRENMGMRDNREAGRR</sequence>
<name>A0A4D7E4Z4_9HYPH</name>
<dbReference type="EMBL" id="CP039692">
    <property type="protein sequence ID" value="QCJ00171.1"/>
    <property type="molecule type" value="Genomic_DNA"/>
</dbReference>
<feature type="region of interest" description="Disordered" evidence="1">
    <location>
        <begin position="42"/>
        <end position="76"/>
    </location>
</feature>
<evidence type="ECO:0008006" key="6">
    <source>
        <dbReference type="Google" id="ProtNLM"/>
    </source>
</evidence>
<dbReference type="EMBL" id="CP072168">
    <property type="protein sequence ID" value="QYA09387.1"/>
    <property type="molecule type" value="Genomic_DNA"/>
</dbReference>
<evidence type="ECO:0000256" key="1">
    <source>
        <dbReference type="SAM" id="MobiDB-lite"/>
    </source>
</evidence>
<reference evidence="2 4" key="1">
    <citation type="submission" date="2019-04" db="EMBL/GenBank/DDBJ databases">
        <title>Complete genome sequence of Agrobacterium larrymoorei CFBP5473.</title>
        <authorList>
            <person name="Haryono M."/>
            <person name="Chou L."/>
            <person name="Lin Y.-C."/>
            <person name="Lai E.-M."/>
            <person name="Kuo C.-H."/>
        </authorList>
    </citation>
    <scope>NUCLEOTIDE SEQUENCE [LARGE SCALE GENOMIC DNA]</scope>
    <source>
        <strain evidence="2 4">CFBP5473</strain>
    </source>
</reference>
<keyword evidence="5" id="KW-1185">Reference proteome</keyword>
<proteinExistence type="predicted"/>
<dbReference type="Proteomes" id="UP000298545">
    <property type="component" value="Chromosome linear"/>
</dbReference>
<evidence type="ECO:0000313" key="2">
    <source>
        <dbReference type="EMBL" id="QCJ00171.1"/>
    </source>
</evidence>
<gene>
    <name evidence="2" type="ORF">CFBP5473_19785</name>
    <name evidence="3" type="ORF">J5285_18570</name>
</gene>